<accession>A0A0G1W2A0</accession>
<gene>
    <name evidence="1" type="ORF">UY48_C0008G0051</name>
</gene>
<dbReference type="AlphaFoldDB" id="A0A0G1W2A0"/>
<reference evidence="1 2" key="1">
    <citation type="journal article" date="2015" name="Nature">
        <title>rRNA introns, odd ribosomes, and small enigmatic genomes across a large radiation of phyla.</title>
        <authorList>
            <person name="Brown C.T."/>
            <person name="Hug L.A."/>
            <person name="Thomas B.C."/>
            <person name="Sharon I."/>
            <person name="Castelle C.J."/>
            <person name="Singh A."/>
            <person name="Wilkins M.J."/>
            <person name="Williams K.H."/>
            <person name="Banfield J.F."/>
        </authorList>
    </citation>
    <scope>NUCLEOTIDE SEQUENCE [LARGE SCALE GENOMIC DNA]</scope>
</reference>
<dbReference type="Proteomes" id="UP000034588">
    <property type="component" value="Unassembled WGS sequence"/>
</dbReference>
<evidence type="ECO:0000313" key="1">
    <source>
        <dbReference type="EMBL" id="KKW12876.1"/>
    </source>
</evidence>
<dbReference type="Pfam" id="PF25186">
    <property type="entry name" value="Tad4"/>
    <property type="match status" value="1"/>
</dbReference>
<name>A0A0G1W2A0_9BACT</name>
<sequence length="151" mass="17166">MIIYKDYWGEHISQATKKIVALTNEKQDTVQVTFNDNVLTAEPGTTKEDILQYFYGELERQHKKYVTSPESKAVAQRTEVFRQEAAKAVTEGILPFAIKDQAGWQKWLEANQDDGYGEAILRYAARWANEMEAQMSQGATLTDIADKTSHC</sequence>
<dbReference type="EMBL" id="LCQD01000008">
    <property type="protein sequence ID" value="KKW12876.1"/>
    <property type="molecule type" value="Genomic_DNA"/>
</dbReference>
<organism evidence="1 2">
    <name type="scientific">Candidatus Gottesmanbacteria bacterium GW2011_GWB1_49_7</name>
    <dbReference type="NCBI Taxonomy" id="1618448"/>
    <lineage>
        <taxon>Bacteria</taxon>
        <taxon>Candidatus Gottesmaniibacteriota</taxon>
    </lineage>
</organism>
<dbReference type="InterPro" id="IPR057385">
    <property type="entry name" value="Tad4-like"/>
</dbReference>
<protein>
    <submittedName>
        <fullName evidence="1">Uncharacterized protein</fullName>
    </submittedName>
</protein>
<proteinExistence type="predicted"/>
<evidence type="ECO:0000313" key="2">
    <source>
        <dbReference type="Proteomes" id="UP000034588"/>
    </source>
</evidence>
<comment type="caution">
    <text evidence="1">The sequence shown here is derived from an EMBL/GenBank/DDBJ whole genome shotgun (WGS) entry which is preliminary data.</text>
</comment>